<dbReference type="InterPro" id="IPR036388">
    <property type="entry name" value="WH-like_DNA-bd_sf"/>
</dbReference>
<name>A0A5K7SDF5_9BACT</name>
<dbReference type="InterPro" id="IPR039425">
    <property type="entry name" value="RNA_pol_sigma-70-like"/>
</dbReference>
<dbReference type="Proteomes" id="UP001193389">
    <property type="component" value="Chromosome"/>
</dbReference>
<dbReference type="Pfam" id="PF04542">
    <property type="entry name" value="Sigma70_r2"/>
    <property type="match status" value="1"/>
</dbReference>
<organism evidence="6 7">
    <name type="scientific">Aquipluma nitroreducens</name>
    <dbReference type="NCBI Taxonomy" id="2010828"/>
    <lineage>
        <taxon>Bacteria</taxon>
        <taxon>Pseudomonadati</taxon>
        <taxon>Bacteroidota</taxon>
        <taxon>Bacteroidia</taxon>
        <taxon>Marinilabiliales</taxon>
        <taxon>Prolixibacteraceae</taxon>
        <taxon>Aquipluma</taxon>
    </lineage>
</organism>
<feature type="domain" description="HTH luxR-type" evidence="5">
    <location>
        <begin position="140"/>
        <end position="167"/>
    </location>
</feature>
<dbReference type="InterPro" id="IPR014327">
    <property type="entry name" value="RNA_pol_sigma70_bacteroid"/>
</dbReference>
<reference evidence="6" key="1">
    <citation type="journal article" date="2020" name="Int. J. Syst. Evol. Microbiol.">
        <title>Aquipluma nitroreducens gen. nov. sp. nov., a novel facultatively anaerobic bacterium isolated from a freshwater lake.</title>
        <authorList>
            <person name="Watanabe M."/>
            <person name="Kojima H."/>
            <person name="Fukui M."/>
        </authorList>
    </citation>
    <scope>NUCLEOTIDE SEQUENCE</scope>
    <source>
        <strain evidence="6">MeG22</strain>
    </source>
</reference>
<proteinExistence type="inferred from homology"/>
<dbReference type="GO" id="GO:0003677">
    <property type="term" value="F:DNA binding"/>
    <property type="evidence" value="ECO:0007669"/>
    <property type="project" value="InterPro"/>
</dbReference>
<dbReference type="InterPro" id="IPR013325">
    <property type="entry name" value="RNA_pol_sigma_r2"/>
</dbReference>
<evidence type="ECO:0000259" key="5">
    <source>
        <dbReference type="PROSITE" id="PS00622"/>
    </source>
</evidence>
<dbReference type="InterPro" id="IPR014284">
    <property type="entry name" value="RNA_pol_sigma-70_dom"/>
</dbReference>
<dbReference type="KEGG" id="anf:AQPE_3671"/>
<evidence type="ECO:0000256" key="3">
    <source>
        <dbReference type="ARBA" id="ARBA00023082"/>
    </source>
</evidence>
<comment type="similarity">
    <text evidence="1">Belongs to the sigma-70 factor family. ECF subfamily.</text>
</comment>
<evidence type="ECO:0000256" key="1">
    <source>
        <dbReference type="ARBA" id="ARBA00010641"/>
    </source>
</evidence>
<dbReference type="PANTHER" id="PTHR43133">
    <property type="entry name" value="RNA POLYMERASE ECF-TYPE SIGMA FACTO"/>
    <property type="match status" value="1"/>
</dbReference>
<dbReference type="InterPro" id="IPR007627">
    <property type="entry name" value="RNA_pol_sigma70_r2"/>
</dbReference>
<dbReference type="PROSITE" id="PS00622">
    <property type="entry name" value="HTH_LUXR_1"/>
    <property type="match status" value="1"/>
</dbReference>
<keyword evidence="4" id="KW-0804">Transcription</keyword>
<dbReference type="NCBIfam" id="TIGR02985">
    <property type="entry name" value="Sig70_bacteroi1"/>
    <property type="match status" value="1"/>
</dbReference>
<dbReference type="InterPro" id="IPR013324">
    <property type="entry name" value="RNA_pol_sigma_r3/r4-like"/>
</dbReference>
<dbReference type="AlphaFoldDB" id="A0A5K7SDF5"/>
<evidence type="ECO:0000256" key="2">
    <source>
        <dbReference type="ARBA" id="ARBA00023015"/>
    </source>
</evidence>
<sequence length="187" mass="22108">MRPGSKQINEEHEFELIFRKYYVRLCGFANKFIANTPEAEEIVQEVFLNIWAKRDRLKLNDEIKPYLFKSVQNICFNFIEHQKVVDNYYSVIEVVYKNKKEEFDTYESVLFTEFQAKVDEAIGSLPEECRKIFKMSREDGLKYAEIADKLNLSVKTVETQMSRALSKLKTELKDYLCVLIVSLFLNN</sequence>
<dbReference type="GO" id="GO:0016987">
    <property type="term" value="F:sigma factor activity"/>
    <property type="evidence" value="ECO:0007669"/>
    <property type="project" value="UniProtKB-KW"/>
</dbReference>
<protein>
    <submittedName>
        <fullName evidence="6">RNA polymerase ECF-type sigma factor</fullName>
    </submittedName>
</protein>
<keyword evidence="2" id="KW-0805">Transcription regulation</keyword>
<dbReference type="Gene3D" id="1.10.10.10">
    <property type="entry name" value="Winged helix-like DNA-binding domain superfamily/Winged helix DNA-binding domain"/>
    <property type="match status" value="1"/>
</dbReference>
<dbReference type="SUPFAM" id="SSF88946">
    <property type="entry name" value="Sigma2 domain of RNA polymerase sigma factors"/>
    <property type="match status" value="1"/>
</dbReference>
<dbReference type="PANTHER" id="PTHR43133:SF46">
    <property type="entry name" value="RNA POLYMERASE SIGMA-70 FACTOR ECF SUBFAMILY"/>
    <property type="match status" value="1"/>
</dbReference>
<dbReference type="SUPFAM" id="SSF88659">
    <property type="entry name" value="Sigma3 and sigma4 domains of RNA polymerase sigma factors"/>
    <property type="match status" value="1"/>
</dbReference>
<keyword evidence="7" id="KW-1185">Reference proteome</keyword>
<dbReference type="NCBIfam" id="TIGR02937">
    <property type="entry name" value="sigma70-ECF"/>
    <property type="match status" value="1"/>
</dbReference>
<dbReference type="InterPro" id="IPR013249">
    <property type="entry name" value="RNA_pol_sigma70_r4_t2"/>
</dbReference>
<accession>A0A5K7SDF5</accession>
<dbReference type="GO" id="GO:0006352">
    <property type="term" value="P:DNA-templated transcription initiation"/>
    <property type="evidence" value="ECO:0007669"/>
    <property type="project" value="InterPro"/>
</dbReference>
<evidence type="ECO:0000313" key="6">
    <source>
        <dbReference type="EMBL" id="BBE19486.1"/>
    </source>
</evidence>
<dbReference type="Gene3D" id="1.10.1740.10">
    <property type="match status" value="1"/>
</dbReference>
<evidence type="ECO:0000313" key="7">
    <source>
        <dbReference type="Proteomes" id="UP001193389"/>
    </source>
</evidence>
<dbReference type="EMBL" id="AP018694">
    <property type="protein sequence ID" value="BBE19486.1"/>
    <property type="molecule type" value="Genomic_DNA"/>
</dbReference>
<evidence type="ECO:0000256" key="4">
    <source>
        <dbReference type="ARBA" id="ARBA00023163"/>
    </source>
</evidence>
<dbReference type="InterPro" id="IPR000792">
    <property type="entry name" value="Tscrpt_reg_LuxR_C"/>
</dbReference>
<dbReference type="Pfam" id="PF08281">
    <property type="entry name" value="Sigma70_r4_2"/>
    <property type="match status" value="1"/>
</dbReference>
<gene>
    <name evidence="6" type="ORF">AQPE_3671</name>
</gene>
<keyword evidence="3" id="KW-0731">Sigma factor</keyword>
<dbReference type="CDD" id="cd06171">
    <property type="entry name" value="Sigma70_r4"/>
    <property type="match status" value="1"/>
</dbReference>
<dbReference type="RefSeq" id="WP_318347727.1">
    <property type="nucleotide sequence ID" value="NZ_AP018694.1"/>
</dbReference>